<evidence type="ECO:0000256" key="2">
    <source>
        <dbReference type="ARBA" id="ARBA00022737"/>
    </source>
</evidence>
<feature type="domain" description="Gfo/Idh/MocA-like oxidoreductase N-terminal" evidence="4">
    <location>
        <begin position="4"/>
        <end position="120"/>
    </location>
</feature>
<dbReference type="InterPro" id="IPR051450">
    <property type="entry name" value="Gfo/Idh/MocA_Oxidoreductases"/>
</dbReference>
<dbReference type="AlphaFoldDB" id="A0A9J7BUD0"/>
<sequence>MAANVAVVGHGYWGKNLARNFFELGALRTLCDENTAALEAVRAKYPGVDFTGSYDEVLGDSEIAGVVLATPAVRHYEMAKRALLADKDVFVEKPLALDVKEGAELVRIAAEHKRILMVGHILQYHPAVRELKRLVANGDLGRVEYIYSNRLNIGKIRAEENILWSFAPHDISVLLGLLGEEPQTVSCEGGSYLNSDVPDVTLSQFGFANGVRAHVFVSWLHPVKEQRLVVVGSAQMAVFDDTAAEKLVLYPHKIEWKDRVPTAVKSDAVAVPLPKEEPLRNECQEFLDSIESRRAPLTDGAEGLRVLNVLRACQEALTLGRPQTTKPQAKAAEPAKPVYYAHPTAIVDQPAEIGAGTNIWHFSHILAGAKIGERCIFGQNCQVAGDTVIGNNVKVQNNVSIYSGAHIDDDVFLGPSCVLTNVTNPRSQVNRHSLYEKTFIRRGATVGANATVVCGITLGRYSFIAAGSVVAKDVPDYGLMVGNPARRIGWMSRHGHRLDFPNEDGIMVCPESGYSYKEEHPGVLRCLDLDEDAPLPAELAKGTKSYDEFKAESEANSH</sequence>
<evidence type="ECO:0000259" key="5">
    <source>
        <dbReference type="Pfam" id="PF22725"/>
    </source>
</evidence>
<dbReference type="InterPro" id="IPR018357">
    <property type="entry name" value="Hexapep_transf_CS"/>
</dbReference>
<dbReference type="Proteomes" id="UP001059380">
    <property type="component" value="Chromosome"/>
</dbReference>
<dbReference type="PANTHER" id="PTHR43377">
    <property type="entry name" value="BILIVERDIN REDUCTASE A"/>
    <property type="match status" value="1"/>
</dbReference>
<dbReference type="InterPro" id="IPR000683">
    <property type="entry name" value="Gfo/Idh/MocA-like_OxRdtase_N"/>
</dbReference>
<dbReference type="Gene3D" id="2.160.10.10">
    <property type="entry name" value="Hexapeptide repeat proteins"/>
    <property type="match status" value="1"/>
</dbReference>
<reference evidence="6" key="1">
    <citation type="submission" date="2021-04" db="EMBL/GenBank/DDBJ databases">
        <title>Phylogenetic analysis of Acidobacteriaceae.</title>
        <authorList>
            <person name="Qiu L."/>
            <person name="Zhang Q."/>
        </authorList>
    </citation>
    <scope>NUCLEOTIDE SEQUENCE</scope>
    <source>
        <strain evidence="6">DSM 25168</strain>
    </source>
</reference>
<dbReference type="Pfam" id="PF00132">
    <property type="entry name" value="Hexapep"/>
    <property type="match status" value="2"/>
</dbReference>
<evidence type="ECO:0000256" key="3">
    <source>
        <dbReference type="ARBA" id="ARBA00023315"/>
    </source>
</evidence>
<evidence type="ECO:0000259" key="4">
    <source>
        <dbReference type="Pfam" id="PF01408"/>
    </source>
</evidence>
<protein>
    <submittedName>
        <fullName evidence="6">Gfo/Idh/MocA family oxidoreductase</fullName>
    </submittedName>
</protein>
<dbReference type="SUPFAM" id="SSF51735">
    <property type="entry name" value="NAD(P)-binding Rossmann-fold domains"/>
    <property type="match status" value="1"/>
</dbReference>
<keyword evidence="1" id="KW-0808">Transferase</keyword>
<dbReference type="EMBL" id="CP093313">
    <property type="protein sequence ID" value="UWZ84534.1"/>
    <property type="molecule type" value="Genomic_DNA"/>
</dbReference>
<name>A0A9J7BUD0_9BACT</name>
<dbReference type="InterPro" id="IPR055170">
    <property type="entry name" value="GFO_IDH_MocA-like_dom"/>
</dbReference>
<dbReference type="InterPro" id="IPR011004">
    <property type="entry name" value="Trimer_LpxA-like_sf"/>
</dbReference>
<keyword evidence="7" id="KW-1185">Reference proteome</keyword>
<feature type="domain" description="GFO/IDH/MocA-like oxidoreductase" evidence="5">
    <location>
        <begin position="128"/>
        <end position="236"/>
    </location>
</feature>
<keyword evidence="2" id="KW-0677">Repeat</keyword>
<evidence type="ECO:0000313" key="7">
    <source>
        <dbReference type="Proteomes" id="UP001059380"/>
    </source>
</evidence>
<accession>A0A9J7BUD0</accession>
<organism evidence="6 7">
    <name type="scientific">Occallatibacter riparius</name>
    <dbReference type="NCBI Taxonomy" id="1002689"/>
    <lineage>
        <taxon>Bacteria</taxon>
        <taxon>Pseudomonadati</taxon>
        <taxon>Acidobacteriota</taxon>
        <taxon>Terriglobia</taxon>
        <taxon>Terriglobales</taxon>
        <taxon>Acidobacteriaceae</taxon>
        <taxon>Occallatibacter</taxon>
    </lineage>
</organism>
<keyword evidence="3" id="KW-0012">Acyltransferase</keyword>
<dbReference type="Gene3D" id="3.40.50.720">
    <property type="entry name" value="NAD(P)-binding Rossmann-like Domain"/>
    <property type="match status" value="1"/>
</dbReference>
<dbReference type="GO" id="GO:0000166">
    <property type="term" value="F:nucleotide binding"/>
    <property type="evidence" value="ECO:0007669"/>
    <property type="project" value="InterPro"/>
</dbReference>
<dbReference type="Pfam" id="PF14602">
    <property type="entry name" value="Hexapep_2"/>
    <property type="match status" value="1"/>
</dbReference>
<evidence type="ECO:0000256" key="1">
    <source>
        <dbReference type="ARBA" id="ARBA00022679"/>
    </source>
</evidence>
<dbReference type="InterPro" id="IPR036291">
    <property type="entry name" value="NAD(P)-bd_dom_sf"/>
</dbReference>
<dbReference type="CDD" id="cd03358">
    <property type="entry name" value="LbH_WxcM_N_like"/>
    <property type="match status" value="1"/>
</dbReference>
<dbReference type="GO" id="GO:0016746">
    <property type="term" value="F:acyltransferase activity"/>
    <property type="evidence" value="ECO:0007669"/>
    <property type="project" value="UniProtKB-KW"/>
</dbReference>
<gene>
    <name evidence="6" type="ORF">MOP44_01035</name>
</gene>
<dbReference type="PANTHER" id="PTHR43377:SF6">
    <property type="entry name" value="GFO_IDH_MOCA-LIKE OXIDOREDUCTASE N-TERMINAL DOMAIN-CONTAINING PROTEIN"/>
    <property type="match status" value="1"/>
</dbReference>
<dbReference type="KEGG" id="orp:MOP44_01035"/>
<dbReference type="SUPFAM" id="SSF51161">
    <property type="entry name" value="Trimeric LpxA-like enzymes"/>
    <property type="match status" value="1"/>
</dbReference>
<dbReference type="Gene3D" id="3.30.360.10">
    <property type="entry name" value="Dihydrodipicolinate Reductase, domain 2"/>
    <property type="match status" value="1"/>
</dbReference>
<dbReference type="RefSeq" id="WP_260794040.1">
    <property type="nucleotide sequence ID" value="NZ_CP093313.1"/>
</dbReference>
<proteinExistence type="predicted"/>
<dbReference type="InterPro" id="IPR001451">
    <property type="entry name" value="Hexapep"/>
</dbReference>
<dbReference type="PROSITE" id="PS00101">
    <property type="entry name" value="HEXAPEP_TRANSFERASES"/>
    <property type="match status" value="1"/>
</dbReference>
<dbReference type="SUPFAM" id="SSF55347">
    <property type="entry name" value="Glyceraldehyde-3-phosphate dehydrogenase-like, C-terminal domain"/>
    <property type="match status" value="1"/>
</dbReference>
<dbReference type="Pfam" id="PF01408">
    <property type="entry name" value="GFO_IDH_MocA"/>
    <property type="match status" value="1"/>
</dbReference>
<evidence type="ECO:0000313" key="6">
    <source>
        <dbReference type="EMBL" id="UWZ84534.1"/>
    </source>
</evidence>
<dbReference type="Pfam" id="PF22725">
    <property type="entry name" value="GFO_IDH_MocA_C3"/>
    <property type="match status" value="1"/>
</dbReference>